<proteinExistence type="predicted"/>
<dbReference type="InterPro" id="IPR015943">
    <property type="entry name" value="WD40/YVTN_repeat-like_dom_sf"/>
</dbReference>
<dbReference type="Gene3D" id="2.130.10.10">
    <property type="entry name" value="YVTN repeat-like/Quinoprotein amine dehydrogenase"/>
    <property type="match status" value="1"/>
</dbReference>
<name>G0UVQ8_TRYCI</name>
<evidence type="ECO:0000256" key="3">
    <source>
        <dbReference type="ARBA" id="ARBA00022737"/>
    </source>
</evidence>
<dbReference type="Pfam" id="PF00400">
    <property type="entry name" value="WD40"/>
    <property type="match status" value="3"/>
</dbReference>
<dbReference type="InterPro" id="IPR036322">
    <property type="entry name" value="WD40_repeat_dom_sf"/>
</dbReference>
<keyword evidence="2 5" id="KW-0853">WD repeat</keyword>
<feature type="region of interest" description="Disordered" evidence="6">
    <location>
        <begin position="558"/>
        <end position="659"/>
    </location>
</feature>
<comment type="subcellular location">
    <subcellularLocation>
        <location evidence="1">Nucleus</location>
    </subcellularLocation>
</comment>
<evidence type="ECO:0000256" key="2">
    <source>
        <dbReference type="ARBA" id="ARBA00022574"/>
    </source>
</evidence>
<dbReference type="VEuPathDB" id="TriTrypDB:TcIL3000_10_2330"/>
<dbReference type="SMART" id="SM00320">
    <property type="entry name" value="WD40"/>
    <property type="match status" value="4"/>
</dbReference>
<dbReference type="PROSITE" id="PS50294">
    <property type="entry name" value="WD_REPEATS_REGION"/>
    <property type="match status" value="1"/>
</dbReference>
<dbReference type="GO" id="GO:0034511">
    <property type="term" value="F:U3 snoRNA binding"/>
    <property type="evidence" value="ECO:0007669"/>
    <property type="project" value="InterPro"/>
</dbReference>
<dbReference type="PANTHER" id="PTHR19865:SF0">
    <property type="entry name" value="U3 SMALL NUCLEOLAR RNA-INTERACTING PROTEIN 2"/>
    <property type="match status" value="1"/>
</dbReference>
<organism evidence="7">
    <name type="scientific">Trypanosoma congolense (strain IL3000)</name>
    <dbReference type="NCBI Taxonomy" id="1068625"/>
    <lineage>
        <taxon>Eukaryota</taxon>
        <taxon>Discoba</taxon>
        <taxon>Euglenozoa</taxon>
        <taxon>Kinetoplastea</taxon>
        <taxon>Metakinetoplastina</taxon>
        <taxon>Trypanosomatida</taxon>
        <taxon>Trypanosomatidae</taxon>
        <taxon>Trypanosoma</taxon>
        <taxon>Nannomonas</taxon>
    </lineage>
</organism>
<evidence type="ECO:0000256" key="6">
    <source>
        <dbReference type="SAM" id="MobiDB-lite"/>
    </source>
</evidence>
<dbReference type="EMBL" id="HE575323">
    <property type="protein sequence ID" value="CCC93474.1"/>
    <property type="molecule type" value="Genomic_DNA"/>
</dbReference>
<dbReference type="GO" id="GO:0032040">
    <property type="term" value="C:small-subunit processome"/>
    <property type="evidence" value="ECO:0007669"/>
    <property type="project" value="TreeGrafter"/>
</dbReference>
<dbReference type="PROSITE" id="PS50082">
    <property type="entry name" value="WD_REPEATS_2"/>
    <property type="match status" value="1"/>
</dbReference>
<dbReference type="SUPFAM" id="SSF50978">
    <property type="entry name" value="WD40 repeat-like"/>
    <property type="match status" value="1"/>
</dbReference>
<dbReference type="PANTHER" id="PTHR19865">
    <property type="entry name" value="U3 SMALL NUCLEOLAR RNA INTERACTING PROTEIN 2"/>
    <property type="match status" value="1"/>
</dbReference>
<keyword evidence="3" id="KW-0677">Repeat</keyword>
<evidence type="ECO:0000256" key="1">
    <source>
        <dbReference type="ARBA" id="ARBA00004123"/>
    </source>
</evidence>
<evidence type="ECO:0000256" key="4">
    <source>
        <dbReference type="ARBA" id="ARBA00023242"/>
    </source>
</evidence>
<dbReference type="InterPro" id="IPR001680">
    <property type="entry name" value="WD40_rpt"/>
</dbReference>
<dbReference type="AlphaFoldDB" id="G0UVQ8"/>
<dbReference type="InterPro" id="IPR039241">
    <property type="entry name" value="Rrp9-like"/>
</dbReference>
<evidence type="ECO:0000256" key="5">
    <source>
        <dbReference type="PROSITE-ProRule" id="PRU00221"/>
    </source>
</evidence>
<keyword evidence="4" id="KW-0539">Nucleus</keyword>
<feature type="repeat" description="WD" evidence="5">
    <location>
        <begin position="262"/>
        <end position="291"/>
    </location>
</feature>
<feature type="region of interest" description="Disordered" evidence="6">
    <location>
        <begin position="672"/>
        <end position="693"/>
    </location>
</feature>
<accession>G0UVQ8</accession>
<feature type="compositionally biased region" description="Polar residues" evidence="6">
    <location>
        <begin position="573"/>
        <end position="587"/>
    </location>
</feature>
<protein>
    <submittedName>
        <fullName evidence="7">Predicted WD40 repeat protein</fullName>
    </submittedName>
</protein>
<feature type="compositionally biased region" description="Basic residues" evidence="6">
    <location>
        <begin position="635"/>
        <end position="653"/>
    </location>
</feature>
<feature type="compositionally biased region" description="Basic and acidic residues" evidence="6">
    <location>
        <begin position="599"/>
        <end position="609"/>
    </location>
</feature>
<feature type="region of interest" description="Disordered" evidence="6">
    <location>
        <begin position="25"/>
        <end position="58"/>
    </location>
</feature>
<evidence type="ECO:0000313" key="7">
    <source>
        <dbReference type="EMBL" id="CCC93474.1"/>
    </source>
</evidence>
<reference evidence="7" key="1">
    <citation type="journal article" date="2012" name="Proc. Natl. Acad. Sci. U.S.A.">
        <title>Antigenic diversity is generated by distinct evolutionary mechanisms in African trypanosome species.</title>
        <authorList>
            <person name="Jackson A.P."/>
            <person name="Berry A."/>
            <person name="Aslett M."/>
            <person name="Allison H.C."/>
            <person name="Burton P."/>
            <person name="Vavrova-Anderson J."/>
            <person name="Brown R."/>
            <person name="Browne H."/>
            <person name="Corton N."/>
            <person name="Hauser H."/>
            <person name="Gamble J."/>
            <person name="Gilderthorp R."/>
            <person name="Marcello L."/>
            <person name="McQuillan J."/>
            <person name="Otto T.D."/>
            <person name="Quail M.A."/>
            <person name="Sanders M.J."/>
            <person name="van Tonder A."/>
            <person name="Ginger M.L."/>
            <person name="Field M.C."/>
            <person name="Barry J.D."/>
            <person name="Hertz-Fowler C."/>
            <person name="Berriman M."/>
        </authorList>
    </citation>
    <scope>NUCLEOTIDE SEQUENCE</scope>
    <source>
        <strain evidence="7">IL3000</strain>
    </source>
</reference>
<gene>
    <name evidence="7" type="ORF">TCIL3000_10_2330</name>
</gene>
<sequence length="693" mass="74828">MLVRKKTERLHAIAAIAGEDRKKELQRLRRHRHERSEGAEEAAAGKVGRGHGSLRDDGLPADPIVLSSEDPAAVLRAIGDHVNTRLQELDFDDELDADLFDEKQRQLREEAELDAGTKVRALAADISDFLRGQQGKKGVHSLDASVLSSSDVSVVCVGHNNNAVTAVCSLGAQTVVLGDKTGAVYIAELGSVSKGKQLLSPSLRAAVCSIAVSDTRGMRPSQRTLFERSTADHSVTSYIAVGAADGTISVWITETRRHMGTLTMHRSAVTGLAFRNDTLYSGGYDEALRVWALPQMSCEDKLFGHTGRVLGLHCLKRERCATVGDDGTMRFWKVDAATQQEFASSTHFGVKVVLECVVMVSDFIVLCGAANGALLVFDVGKRRPLVVREAVHGYGFVGDGTGLEAEAIALQKSQADESSSERRIPNPITAVAAIPYSDVAASASYDGVVRVWHVNVASERSGRSSQVNGANTSSSARTDSLDHLASISVNALVTSLYFPPTSDALFIACSKEPRLGRWVVQRSALNSVLVVPLNQSARQHLESSSRIEHVPAMLYGFDDDGGEGRDTTGYLNDDNNAGRSNEPQSPQYGDHDDVEDTDESSRDSCDKSETGLFTLGEEGQMKFNLPIDSVNQKSAKNKMNTKSKKRGKNPKAKALKDSDVAGSKTLAAVKKKSVTKLTMRGKLAKKDTPKRRQ</sequence>